<dbReference type="OrthoDB" id="6495301at2759"/>
<evidence type="ECO:0000256" key="3">
    <source>
        <dbReference type="HAMAP-Rule" id="MF_03014"/>
    </source>
</evidence>
<comment type="catalytic activity">
    <reaction evidence="3">
        <text>N-formyl-L-kynurenine + H2O = L-kynurenine + formate + H(+)</text>
        <dbReference type="Rhea" id="RHEA:13009"/>
        <dbReference type="ChEBI" id="CHEBI:15377"/>
        <dbReference type="ChEBI" id="CHEBI:15378"/>
        <dbReference type="ChEBI" id="CHEBI:15740"/>
        <dbReference type="ChEBI" id="CHEBI:57959"/>
        <dbReference type="ChEBI" id="CHEBI:58629"/>
        <dbReference type="EC" id="3.5.1.9"/>
    </reaction>
</comment>
<accession>A0A1X0RCK3</accession>
<organism evidence="5">
    <name type="scientific">Rhizopus microsporus var. microsporus</name>
    <dbReference type="NCBI Taxonomy" id="86635"/>
    <lineage>
        <taxon>Eukaryota</taxon>
        <taxon>Fungi</taxon>
        <taxon>Fungi incertae sedis</taxon>
        <taxon>Mucoromycota</taxon>
        <taxon>Mucoromycotina</taxon>
        <taxon>Mucoromycetes</taxon>
        <taxon>Mucorales</taxon>
        <taxon>Mucorineae</taxon>
        <taxon>Rhizopodaceae</taxon>
        <taxon>Rhizopus</taxon>
    </lineage>
</organism>
<comment type="subunit">
    <text evidence="3">Homodimer.</text>
</comment>
<proteinExistence type="inferred from homology"/>
<dbReference type="InterPro" id="IPR050300">
    <property type="entry name" value="GDXG_lipolytic_enzyme"/>
</dbReference>
<feature type="active site" description="Nucleophile" evidence="3">
    <location>
        <position position="118"/>
    </location>
</feature>
<dbReference type="HAMAP" id="MF_03014">
    <property type="entry name" value="KFase"/>
    <property type="match status" value="1"/>
</dbReference>
<reference evidence="5" key="1">
    <citation type="journal article" date="2016" name="Proc. Natl. Acad. Sci. U.S.A.">
        <title>Lipid metabolic changes in an early divergent fungus govern the establishment of a mutualistic symbiosis with endobacteria.</title>
        <authorList>
            <person name="Lastovetsky O.A."/>
            <person name="Gaspar M.L."/>
            <person name="Mondo S.J."/>
            <person name="LaButti K.M."/>
            <person name="Sandor L."/>
            <person name="Grigoriev I.V."/>
            <person name="Henry S.A."/>
            <person name="Pawlowska T.E."/>
        </authorList>
    </citation>
    <scope>NUCLEOTIDE SEQUENCE [LARGE SCALE GENOMIC DNA]</scope>
    <source>
        <strain evidence="5">ATCC 52814</strain>
    </source>
</reference>
<dbReference type="AlphaFoldDB" id="A0A1X0RCK3"/>
<dbReference type="VEuPathDB" id="FungiDB:BCV72DRAFT_302683"/>
<comment type="domain">
    <text evidence="3">The main chain amide nitrogen atoms of the second glycine and its adjacent residue in the HGGXW motif define the oxyanion hole, and stabilize the oxyanion that forms during the nucleophilic attack by the catalytic serine during substrate cleavage.</text>
</comment>
<dbReference type="InterPro" id="IPR049492">
    <property type="entry name" value="BD-FAE-like_dom"/>
</dbReference>
<dbReference type="SUPFAM" id="SSF53474">
    <property type="entry name" value="alpha/beta-Hydrolases"/>
    <property type="match status" value="1"/>
</dbReference>
<dbReference type="EMBL" id="KV921874">
    <property type="protein sequence ID" value="ORE09618.1"/>
    <property type="molecule type" value="Genomic_DNA"/>
</dbReference>
<dbReference type="GO" id="GO:0034354">
    <property type="term" value="P:'de novo' NAD+ biosynthetic process from L-tryptophan"/>
    <property type="evidence" value="ECO:0007669"/>
    <property type="project" value="UniProtKB-UniRule"/>
</dbReference>
<dbReference type="Pfam" id="PF20434">
    <property type="entry name" value="BD-FAE"/>
    <property type="match status" value="1"/>
</dbReference>
<dbReference type="UniPathway" id="UPA00333">
    <property type="reaction ID" value="UER00454"/>
</dbReference>
<keyword evidence="2 3" id="KW-0823">Tryptophan catabolism</keyword>
<dbReference type="InterPro" id="IPR027519">
    <property type="entry name" value="KFase_ver/fungi-typ"/>
</dbReference>
<feature type="short sequence motif" description="HGGXW" evidence="3">
    <location>
        <begin position="37"/>
        <end position="41"/>
    </location>
</feature>
<dbReference type="Gene3D" id="3.40.50.1820">
    <property type="entry name" value="alpha/beta hydrolase"/>
    <property type="match status" value="1"/>
</dbReference>
<dbReference type="GO" id="GO:0004061">
    <property type="term" value="F:arylformamidase activity"/>
    <property type="evidence" value="ECO:0007669"/>
    <property type="project" value="UniProtKB-UniRule"/>
</dbReference>
<protein>
    <recommendedName>
        <fullName evidence="3">Kynurenine formamidase</fullName>
        <shortName evidence="3">KFA</shortName>
        <shortName evidence="3">KFase</shortName>
        <ecNumber evidence="3">3.5.1.9</ecNumber>
    </recommendedName>
    <alternativeName>
        <fullName evidence="3">Arylformamidase</fullName>
    </alternativeName>
    <alternativeName>
        <fullName evidence="3">N-formylkynurenine formamidase</fullName>
        <shortName evidence="3">FKF</shortName>
    </alternativeName>
</protein>
<comment type="function">
    <text evidence="3">Catalyzes the hydrolysis of N-formyl-L-kynurenine to L-kynurenine, the second step in the kynurenine pathway of tryptophan degradation. Kynurenine may be further oxidized to nicotinic acid, NAD(H) and NADP(H). Required for elimination of toxic metabolites.</text>
</comment>
<evidence type="ECO:0000259" key="4">
    <source>
        <dbReference type="Pfam" id="PF20434"/>
    </source>
</evidence>
<feature type="active site" evidence="3">
    <location>
        <position position="230"/>
    </location>
</feature>
<dbReference type="GO" id="GO:0019441">
    <property type="term" value="P:L-tryptophan catabolic process to kynurenine"/>
    <property type="evidence" value="ECO:0007669"/>
    <property type="project" value="UniProtKB-UniRule"/>
</dbReference>
<sequence length="249" mass="27839">MNTFCYSKDNNTANEKSLDLYNCPDANDKTPLVVFIHGGAWRTEDKSDYRALATDCLSLGITVASVNYRLSLLEKNEKVSKIRHPSHIEDVAEAIQFLATTPPTYTYDPNQLYLVGHSAGAHIAMMLLLDDAFQCRQYIKGVLGVSGIYDIPRLLSRFPSYTDFIQQAFGDTDYGLASPVSKQARSDALVLIAHSQEDSLIDNQQSEVMTEHVKSLGMKVILDMSLKGDHYDIMKFDKLKSLLQTLCSK</sequence>
<dbReference type="EC" id="3.5.1.9" evidence="3"/>
<evidence type="ECO:0000256" key="1">
    <source>
        <dbReference type="ARBA" id="ARBA00022801"/>
    </source>
</evidence>
<comment type="similarity">
    <text evidence="3">Belongs to the kynurenine formamidase family.</text>
</comment>
<evidence type="ECO:0000313" key="5">
    <source>
        <dbReference type="EMBL" id="ORE09618.1"/>
    </source>
</evidence>
<feature type="active site" evidence="3">
    <location>
        <position position="198"/>
    </location>
</feature>
<dbReference type="PANTHER" id="PTHR48081">
    <property type="entry name" value="AB HYDROLASE SUPERFAMILY PROTEIN C4A8.06C"/>
    <property type="match status" value="1"/>
</dbReference>
<dbReference type="Proteomes" id="UP000242414">
    <property type="component" value="Unassembled WGS sequence"/>
</dbReference>
<evidence type="ECO:0000256" key="2">
    <source>
        <dbReference type="ARBA" id="ARBA00023079"/>
    </source>
</evidence>
<comment type="pathway">
    <text evidence="3">Amino-acid degradation; L-tryptophan degradation via kynurenine pathway; L-kynurenine from L-tryptophan: step 2/2.</text>
</comment>
<dbReference type="PANTHER" id="PTHR48081:SF33">
    <property type="entry name" value="KYNURENINE FORMAMIDASE"/>
    <property type="match status" value="1"/>
</dbReference>
<dbReference type="InterPro" id="IPR029058">
    <property type="entry name" value="AB_hydrolase_fold"/>
</dbReference>
<name>A0A1X0RCK3_RHIZD</name>
<gene>
    <name evidence="5" type="ORF">BCV72DRAFT_302683</name>
</gene>
<keyword evidence="1 3" id="KW-0378">Hydrolase</keyword>
<feature type="domain" description="BD-FAE-like" evidence="4">
    <location>
        <begin position="18"/>
        <end position="211"/>
    </location>
</feature>